<keyword evidence="3" id="KW-1185">Reference proteome</keyword>
<sequence>MPGKETKKSTRRGTWGQERKINYKPSQANKQVSQGGVITDWKTAEYLFSEDATCPDTNRIHMSDEYVTDRATVFHSAYLSTCKLRQSTKSVPLGHYLLPPVSVQKEVKTRFGRFIWERNEILGVGPDAKGSQSKKGKKRQENCNDTSSSIDEAVCCEAQLYPVNNMVS</sequence>
<dbReference type="PANTHER" id="PTHR35345">
    <property type="entry name" value="TELOMERE REPEATS-BINDING BOUQUET FORMATION PROTEIN 2"/>
    <property type="match status" value="1"/>
</dbReference>
<gene>
    <name evidence="2" type="ORF">DAT39_005877</name>
</gene>
<dbReference type="PANTHER" id="PTHR35345:SF1">
    <property type="entry name" value="TELOMERE REPEATS-BINDING BOUQUET FORMATION PROTEIN 2"/>
    <property type="match status" value="1"/>
</dbReference>
<evidence type="ECO:0000256" key="1">
    <source>
        <dbReference type="SAM" id="MobiDB-lite"/>
    </source>
</evidence>
<dbReference type="OrthoDB" id="5278943at2759"/>
<accession>A0A8J4X5D1</accession>
<dbReference type="GO" id="GO:0005637">
    <property type="term" value="C:nuclear inner membrane"/>
    <property type="evidence" value="ECO:0007669"/>
    <property type="project" value="TreeGrafter"/>
</dbReference>
<dbReference type="EMBL" id="QNUK01000057">
    <property type="protein sequence ID" value="KAF5904412.1"/>
    <property type="molecule type" value="Genomic_DNA"/>
</dbReference>
<organism evidence="2 3">
    <name type="scientific">Clarias magur</name>
    <name type="common">Asian catfish</name>
    <name type="synonym">Macropteronotus magur</name>
    <dbReference type="NCBI Taxonomy" id="1594786"/>
    <lineage>
        <taxon>Eukaryota</taxon>
        <taxon>Metazoa</taxon>
        <taxon>Chordata</taxon>
        <taxon>Craniata</taxon>
        <taxon>Vertebrata</taxon>
        <taxon>Euteleostomi</taxon>
        <taxon>Actinopterygii</taxon>
        <taxon>Neopterygii</taxon>
        <taxon>Teleostei</taxon>
        <taxon>Ostariophysi</taxon>
        <taxon>Siluriformes</taxon>
        <taxon>Clariidae</taxon>
        <taxon>Clarias</taxon>
    </lineage>
</organism>
<dbReference type="AlphaFoldDB" id="A0A8J4X5D1"/>
<proteinExistence type="predicted"/>
<feature type="non-terminal residue" evidence="2">
    <location>
        <position position="168"/>
    </location>
</feature>
<comment type="caution">
    <text evidence="2">The sequence shown here is derived from an EMBL/GenBank/DDBJ whole genome shotgun (WGS) entry which is preliminary data.</text>
</comment>
<dbReference type="GO" id="GO:0007129">
    <property type="term" value="P:homologous chromosome pairing at meiosis"/>
    <property type="evidence" value="ECO:0007669"/>
    <property type="project" value="TreeGrafter"/>
</dbReference>
<evidence type="ECO:0000313" key="3">
    <source>
        <dbReference type="Proteomes" id="UP000727407"/>
    </source>
</evidence>
<evidence type="ECO:0000313" key="2">
    <source>
        <dbReference type="EMBL" id="KAF5904412.1"/>
    </source>
</evidence>
<feature type="region of interest" description="Disordered" evidence="1">
    <location>
        <begin position="126"/>
        <end position="145"/>
    </location>
</feature>
<dbReference type="GO" id="GO:0070197">
    <property type="term" value="P:meiotic attachment of telomere to nuclear envelope"/>
    <property type="evidence" value="ECO:0007669"/>
    <property type="project" value="TreeGrafter"/>
</dbReference>
<dbReference type="InterPro" id="IPR028065">
    <property type="entry name" value="TERB2"/>
</dbReference>
<dbReference type="Proteomes" id="UP000727407">
    <property type="component" value="Unassembled WGS sequence"/>
</dbReference>
<feature type="region of interest" description="Disordered" evidence="1">
    <location>
        <begin position="1"/>
        <end position="29"/>
    </location>
</feature>
<reference evidence="2" key="1">
    <citation type="submission" date="2020-07" db="EMBL/GenBank/DDBJ databases">
        <title>Clarias magur genome sequencing, assembly and annotation.</title>
        <authorList>
            <person name="Kushwaha B."/>
            <person name="Kumar R."/>
            <person name="Das P."/>
            <person name="Joshi C.G."/>
            <person name="Kumar D."/>
            <person name="Nagpure N.S."/>
            <person name="Pandey M."/>
            <person name="Agarwal S."/>
            <person name="Srivastava S."/>
            <person name="Singh M."/>
            <person name="Sahoo L."/>
            <person name="Jayasankar P."/>
            <person name="Meher P.K."/>
            <person name="Koringa P.G."/>
            <person name="Iquebal M.A."/>
            <person name="Das S.P."/>
            <person name="Bit A."/>
            <person name="Patnaik S."/>
            <person name="Patel N."/>
            <person name="Shah T.M."/>
            <person name="Hinsu A."/>
            <person name="Jena J.K."/>
        </authorList>
    </citation>
    <scope>NUCLEOTIDE SEQUENCE</scope>
    <source>
        <strain evidence="2">CIFAMagur01</strain>
        <tissue evidence="2">Testis</tissue>
    </source>
</reference>
<protein>
    <submittedName>
        <fullName evidence="2">Telomere repeats-binding bouquet formation protein 2-like</fullName>
    </submittedName>
</protein>
<name>A0A8J4X5D1_CLAMG</name>
<dbReference type="Pfam" id="PF15101">
    <property type="entry name" value="TERB2"/>
    <property type="match status" value="1"/>
</dbReference>